<dbReference type="GO" id="GO:0004674">
    <property type="term" value="F:protein serine/threonine kinase activity"/>
    <property type="evidence" value="ECO:0007669"/>
    <property type="project" value="UniProtKB-KW"/>
</dbReference>
<keyword evidence="13" id="KW-1185">Reference proteome</keyword>
<feature type="domain" description="Protein kinase" evidence="11">
    <location>
        <begin position="1"/>
        <end position="230"/>
    </location>
</feature>
<comment type="caution">
    <text evidence="12">The sequence shown here is derived from an EMBL/GenBank/DDBJ whole genome shotgun (WGS) entry which is preliminary data.</text>
</comment>
<dbReference type="InterPro" id="IPR011009">
    <property type="entry name" value="Kinase-like_dom_sf"/>
</dbReference>
<keyword evidence="4" id="KW-0808">Transferase</keyword>
<dbReference type="PANTHER" id="PTHR24356:SF1">
    <property type="entry name" value="SERINE_THREONINE-PROTEIN KINASE GREATWALL"/>
    <property type="match status" value="1"/>
</dbReference>
<dbReference type="AlphaFoldDB" id="A0A443S7I9"/>
<dbReference type="PROSITE" id="PS50011">
    <property type="entry name" value="PROTEIN_KINASE_DOM"/>
    <property type="match status" value="1"/>
</dbReference>
<dbReference type="STRING" id="299467.A0A443S7I9"/>
<evidence type="ECO:0000256" key="4">
    <source>
        <dbReference type="ARBA" id="ARBA00022679"/>
    </source>
</evidence>
<dbReference type="Gene3D" id="1.10.510.10">
    <property type="entry name" value="Transferase(Phosphotransferase) domain 1"/>
    <property type="match status" value="1"/>
</dbReference>
<evidence type="ECO:0000256" key="1">
    <source>
        <dbReference type="ARBA" id="ARBA00012513"/>
    </source>
</evidence>
<dbReference type="Proteomes" id="UP000288716">
    <property type="component" value="Unassembled WGS sequence"/>
</dbReference>
<evidence type="ECO:0000256" key="2">
    <source>
        <dbReference type="ARBA" id="ARBA00022148"/>
    </source>
</evidence>
<dbReference type="PANTHER" id="PTHR24356">
    <property type="entry name" value="SERINE/THREONINE-PROTEIN KINASE"/>
    <property type="match status" value="1"/>
</dbReference>
<evidence type="ECO:0000256" key="5">
    <source>
        <dbReference type="ARBA" id="ARBA00022741"/>
    </source>
</evidence>
<keyword evidence="12" id="KW-0670">Pyruvate</keyword>
<evidence type="ECO:0000256" key="10">
    <source>
        <dbReference type="ARBA" id="ARBA00048679"/>
    </source>
</evidence>
<keyword evidence="7" id="KW-0067">ATP-binding</keyword>
<sequence>MKEIFETLKEEISTTKRNTPQKDVNYSSSYYYVKNSVPFNFFVQTQSVNEEKFPAKFWTAKHVEVIGFVRDHEMFGSCLFFQHLKSQEIVLGKEANRSDIEMKERNSVREKKYWSKVCKHKKFYPLFAHINIANSISLKTLISSKALQESDATKICAQICLGVGYLHENGIIHRTLRPEVISIDWRGLVRIADLSTCESKGGNTPLPEGTPFPYVPPEILLGDNYGKQVS</sequence>
<name>A0A443S7I9_9ACAR</name>
<evidence type="ECO:0000259" key="11">
    <source>
        <dbReference type="PROSITE" id="PS50011"/>
    </source>
</evidence>
<dbReference type="OrthoDB" id="6908067at2759"/>
<keyword evidence="3" id="KW-0723">Serine/threonine-protein kinase</keyword>
<keyword evidence="5" id="KW-0547">Nucleotide-binding</keyword>
<evidence type="ECO:0000256" key="6">
    <source>
        <dbReference type="ARBA" id="ARBA00022777"/>
    </source>
</evidence>
<keyword evidence="6 12" id="KW-0418">Kinase</keyword>
<comment type="catalytic activity">
    <reaction evidence="10">
        <text>L-seryl-[protein] + ATP = O-phospho-L-seryl-[protein] + ADP + H(+)</text>
        <dbReference type="Rhea" id="RHEA:17989"/>
        <dbReference type="Rhea" id="RHEA-COMP:9863"/>
        <dbReference type="Rhea" id="RHEA-COMP:11604"/>
        <dbReference type="ChEBI" id="CHEBI:15378"/>
        <dbReference type="ChEBI" id="CHEBI:29999"/>
        <dbReference type="ChEBI" id="CHEBI:30616"/>
        <dbReference type="ChEBI" id="CHEBI:83421"/>
        <dbReference type="ChEBI" id="CHEBI:456216"/>
        <dbReference type="EC" id="2.7.11.1"/>
    </reaction>
</comment>
<dbReference type="VEuPathDB" id="VectorBase:LDEU008524"/>
<evidence type="ECO:0000256" key="8">
    <source>
        <dbReference type="ARBA" id="ARBA00033099"/>
    </source>
</evidence>
<dbReference type="InterPro" id="IPR000719">
    <property type="entry name" value="Prot_kinase_dom"/>
</dbReference>
<accession>A0A443S7I9</accession>
<organism evidence="12 13">
    <name type="scientific">Leptotrombidium deliense</name>
    <dbReference type="NCBI Taxonomy" id="299467"/>
    <lineage>
        <taxon>Eukaryota</taxon>
        <taxon>Metazoa</taxon>
        <taxon>Ecdysozoa</taxon>
        <taxon>Arthropoda</taxon>
        <taxon>Chelicerata</taxon>
        <taxon>Arachnida</taxon>
        <taxon>Acari</taxon>
        <taxon>Acariformes</taxon>
        <taxon>Trombidiformes</taxon>
        <taxon>Prostigmata</taxon>
        <taxon>Anystina</taxon>
        <taxon>Parasitengona</taxon>
        <taxon>Trombiculoidea</taxon>
        <taxon>Trombiculidae</taxon>
        <taxon>Leptotrombidium</taxon>
    </lineage>
</organism>
<evidence type="ECO:0000313" key="12">
    <source>
        <dbReference type="EMBL" id="RWS23516.1"/>
    </source>
</evidence>
<dbReference type="EC" id="2.7.11.1" evidence="1"/>
<dbReference type="Pfam" id="PF00069">
    <property type="entry name" value="Pkinase"/>
    <property type="match status" value="1"/>
</dbReference>
<protein>
    <recommendedName>
        <fullName evidence="2">Serine/threonine-protein kinase greatwall</fullName>
        <ecNumber evidence="1">2.7.11.1</ecNumber>
    </recommendedName>
    <alternativeName>
        <fullName evidence="8">Microtubule-associated serine/threonine-protein kinase-like</fullName>
    </alternativeName>
</protein>
<evidence type="ECO:0000256" key="7">
    <source>
        <dbReference type="ARBA" id="ARBA00022840"/>
    </source>
</evidence>
<dbReference type="SUPFAM" id="SSF56112">
    <property type="entry name" value="Protein kinase-like (PK-like)"/>
    <property type="match status" value="1"/>
</dbReference>
<gene>
    <name evidence="12" type="ORF">B4U80_13919</name>
</gene>
<evidence type="ECO:0000313" key="13">
    <source>
        <dbReference type="Proteomes" id="UP000288716"/>
    </source>
</evidence>
<proteinExistence type="predicted"/>
<comment type="catalytic activity">
    <reaction evidence="9">
        <text>L-threonyl-[protein] + ATP = O-phospho-L-threonyl-[protein] + ADP + H(+)</text>
        <dbReference type="Rhea" id="RHEA:46608"/>
        <dbReference type="Rhea" id="RHEA-COMP:11060"/>
        <dbReference type="Rhea" id="RHEA-COMP:11605"/>
        <dbReference type="ChEBI" id="CHEBI:15378"/>
        <dbReference type="ChEBI" id="CHEBI:30013"/>
        <dbReference type="ChEBI" id="CHEBI:30616"/>
        <dbReference type="ChEBI" id="CHEBI:61977"/>
        <dbReference type="ChEBI" id="CHEBI:456216"/>
        <dbReference type="EC" id="2.7.11.1"/>
    </reaction>
</comment>
<dbReference type="InterPro" id="IPR050236">
    <property type="entry name" value="Ser_Thr_kinase_AGC"/>
</dbReference>
<dbReference type="GO" id="GO:0005524">
    <property type="term" value="F:ATP binding"/>
    <property type="evidence" value="ECO:0007669"/>
    <property type="project" value="UniProtKB-KW"/>
</dbReference>
<evidence type="ECO:0000256" key="9">
    <source>
        <dbReference type="ARBA" id="ARBA00047899"/>
    </source>
</evidence>
<dbReference type="EMBL" id="NCKV01006315">
    <property type="protein sequence ID" value="RWS23516.1"/>
    <property type="molecule type" value="Genomic_DNA"/>
</dbReference>
<evidence type="ECO:0000256" key="3">
    <source>
        <dbReference type="ARBA" id="ARBA00022527"/>
    </source>
</evidence>
<reference evidence="12 13" key="1">
    <citation type="journal article" date="2018" name="Gigascience">
        <title>Genomes of trombidid mites reveal novel predicted allergens and laterally-transferred genes associated with secondary metabolism.</title>
        <authorList>
            <person name="Dong X."/>
            <person name="Chaisiri K."/>
            <person name="Xia D."/>
            <person name="Armstrong S.D."/>
            <person name="Fang Y."/>
            <person name="Donnelly M.J."/>
            <person name="Kadowaki T."/>
            <person name="McGarry J.W."/>
            <person name="Darby A.C."/>
            <person name="Makepeace B.L."/>
        </authorList>
    </citation>
    <scope>NUCLEOTIDE SEQUENCE [LARGE SCALE GENOMIC DNA]</scope>
    <source>
        <strain evidence="12">UoL-UT</strain>
    </source>
</reference>